<evidence type="ECO:0000313" key="2">
    <source>
        <dbReference type="Proteomes" id="UP000177309"/>
    </source>
</evidence>
<proteinExistence type="predicted"/>
<evidence type="ECO:0008006" key="3">
    <source>
        <dbReference type="Google" id="ProtNLM"/>
    </source>
</evidence>
<protein>
    <recommendedName>
        <fullName evidence="3">Organic solvent tolerance-like N-terminal domain-containing protein</fullName>
    </recommendedName>
</protein>
<dbReference type="AlphaFoldDB" id="A0A1F4TRH8"/>
<dbReference type="GO" id="GO:1990351">
    <property type="term" value="C:transporter complex"/>
    <property type="evidence" value="ECO:0007669"/>
    <property type="project" value="TreeGrafter"/>
</dbReference>
<dbReference type="Gene3D" id="2.60.450.10">
    <property type="entry name" value="Lipopolysaccharide (LPS) transport protein A like domain"/>
    <property type="match status" value="1"/>
</dbReference>
<gene>
    <name evidence="1" type="ORF">A2462_07560</name>
</gene>
<dbReference type="Proteomes" id="UP000177309">
    <property type="component" value="Unassembled WGS sequence"/>
</dbReference>
<comment type="caution">
    <text evidence="1">The sequence shown here is derived from an EMBL/GenBank/DDBJ whole genome shotgun (WGS) entry which is preliminary data.</text>
</comment>
<accession>A0A1F4TRH8</accession>
<dbReference type="GO" id="GO:0009279">
    <property type="term" value="C:cell outer membrane"/>
    <property type="evidence" value="ECO:0007669"/>
    <property type="project" value="TreeGrafter"/>
</dbReference>
<dbReference type="EMBL" id="MEUI01000006">
    <property type="protein sequence ID" value="OGC35199.1"/>
    <property type="molecule type" value="Genomic_DNA"/>
</dbReference>
<evidence type="ECO:0000313" key="1">
    <source>
        <dbReference type="EMBL" id="OGC35199.1"/>
    </source>
</evidence>
<sequence>MLIVNYLIINLKKVNPRIVLASMFLLCFILPTIAQEIPVNVKAEKLHYVEETGQIVASGSVEVRFKETTIMADFLCMDSATNIVTAEGKVRVFAAEYKTSASYLCYDANDKTSTFSNFKGQASPAKISGQLFLTADQLKDFKSKMIGQAGTATTCDYSSPHYFIAADKVEYYPNDKVIGHSVTLYLAKMPVLWVPYMYYDLSKEKRRNWEFGHNKVEGYFIKSSWGYPYGILYLDAMSVKGTGYGVENPYTLLGLGAGTYYLYHLDEQDTGISDWVTRVQHRKKLDQWTDLELNHSYTSTYMIPSGRREQTGFGLNLGYKNQSQWNLKVNTLSDRQVATEKYGLQFDQYDKKITTNYYANYDFSTQAPNWIRASQRLYHRRPLWSDKVTLTTKVNYYNSVAAAGQPGDERVEPEIVLAGKEDWGSWSILSNWYYDLDKDTYTGDSSWQYLEKQPELSVTLNKYDLKLFNLQPSFSFGRYHEVKYVPLLVGNRDFTADRYSASLNATRSLNLILGTQADLRASVDQRLYSPGDQMYVYQESVALNTMLGGFFKNKINYQKSLTDGNSPFFFDAVGTKYHNISESLTLYYLNNVNWTTTGGFNWQTDKWFDVMSNLRIVPNNQLIWNLNTGWDIENRRYKDLVNGLSFSPYSFLMMSVATTSDLNVGGVKSGSAIYDLVFLEKQPNQLKVRFNQVYDSAARQFQIRDILLVKDLHCWELKYRYSAYRREFSVVFTLKAMPGEPFGFDPGRGFYYQGFDNEFNKYNQEQIIRRY</sequence>
<organism evidence="1 2">
    <name type="scientific">candidate division WOR-1 bacterium RIFOXYC2_FULL_41_25</name>
    <dbReference type="NCBI Taxonomy" id="1802586"/>
    <lineage>
        <taxon>Bacteria</taxon>
        <taxon>Bacillati</taxon>
        <taxon>Saganbacteria</taxon>
    </lineage>
</organism>
<dbReference type="InterPro" id="IPR050218">
    <property type="entry name" value="LptD"/>
</dbReference>
<name>A0A1F4TRH8_UNCSA</name>
<dbReference type="PANTHER" id="PTHR30189">
    <property type="entry name" value="LPS-ASSEMBLY PROTEIN"/>
    <property type="match status" value="1"/>
</dbReference>
<reference evidence="1 2" key="1">
    <citation type="journal article" date="2016" name="Nat. Commun.">
        <title>Thousands of microbial genomes shed light on interconnected biogeochemical processes in an aquifer system.</title>
        <authorList>
            <person name="Anantharaman K."/>
            <person name="Brown C.T."/>
            <person name="Hug L.A."/>
            <person name="Sharon I."/>
            <person name="Castelle C.J."/>
            <person name="Probst A.J."/>
            <person name="Thomas B.C."/>
            <person name="Singh A."/>
            <person name="Wilkins M.J."/>
            <person name="Karaoz U."/>
            <person name="Brodie E.L."/>
            <person name="Williams K.H."/>
            <person name="Hubbard S.S."/>
            <person name="Banfield J.F."/>
        </authorList>
    </citation>
    <scope>NUCLEOTIDE SEQUENCE [LARGE SCALE GENOMIC DNA]</scope>
</reference>
<dbReference type="PANTHER" id="PTHR30189:SF1">
    <property type="entry name" value="LPS-ASSEMBLY PROTEIN LPTD"/>
    <property type="match status" value="1"/>
</dbReference>